<dbReference type="PANTHER" id="PTHR31672">
    <property type="entry name" value="BNACNNG10540D PROTEIN"/>
    <property type="match status" value="1"/>
</dbReference>
<dbReference type="PROSITE" id="PS50181">
    <property type="entry name" value="FBOX"/>
    <property type="match status" value="1"/>
</dbReference>
<organism evidence="2 3">
    <name type="scientific">Nepenthes gracilis</name>
    <name type="common">Slender pitcher plant</name>
    <dbReference type="NCBI Taxonomy" id="150966"/>
    <lineage>
        <taxon>Eukaryota</taxon>
        <taxon>Viridiplantae</taxon>
        <taxon>Streptophyta</taxon>
        <taxon>Embryophyta</taxon>
        <taxon>Tracheophyta</taxon>
        <taxon>Spermatophyta</taxon>
        <taxon>Magnoliopsida</taxon>
        <taxon>eudicotyledons</taxon>
        <taxon>Gunneridae</taxon>
        <taxon>Pentapetalae</taxon>
        <taxon>Caryophyllales</taxon>
        <taxon>Nepenthaceae</taxon>
        <taxon>Nepenthes</taxon>
    </lineage>
</organism>
<dbReference type="AlphaFoldDB" id="A0AAD3SER1"/>
<dbReference type="InterPro" id="IPR001810">
    <property type="entry name" value="F-box_dom"/>
</dbReference>
<protein>
    <recommendedName>
        <fullName evidence="1">F-box domain-containing protein</fullName>
    </recommendedName>
</protein>
<evidence type="ECO:0000313" key="2">
    <source>
        <dbReference type="EMBL" id="GMH09356.1"/>
    </source>
</evidence>
<sequence length="411" mass="47243">MEPSWTEYEPHAIASEIMYDYNPSEDEDANLLSDEDHEENNNVCINCILPDDLVAHVLALLPVADIVTAGCVCKKWYELVHSWEFLKVASVVKSPKSWYFIFTYFDKPFGHIYDPDCEKWQRFELPYVEITTYPIASFSGLLCFTPSHSIRDLHVCNPITKKYRKLEDPRGSDCPDYSALAISVSRVSHSYTVAMVRSTKDRTEGMVWDVEIDVFSSEKLAWEPSLKLVAQEWRGGCDSAICDGVLYFAVYTWRPVPIAHGQSGLLAYRLGSQSLACDMREDFIPAPFRLSCMRLISLKDELVMVGAIEIAGRGGMIEGVGVWVLRRRQWVEISRMPGRFLRRFRPYEDLFHSSGFGELIYIQGYDSRRLLVFNVETKQWKWSRSFPANRRKCPLEVYGGTCFEPRLDIAP</sequence>
<dbReference type="InterPro" id="IPR050796">
    <property type="entry name" value="SCF_F-box_component"/>
</dbReference>
<dbReference type="CDD" id="cd09917">
    <property type="entry name" value="F-box_SF"/>
    <property type="match status" value="1"/>
</dbReference>
<dbReference type="SUPFAM" id="SSF81383">
    <property type="entry name" value="F-box domain"/>
    <property type="match status" value="1"/>
</dbReference>
<gene>
    <name evidence="2" type="ORF">Nepgr_011197</name>
</gene>
<name>A0AAD3SER1_NEPGR</name>
<evidence type="ECO:0000313" key="3">
    <source>
        <dbReference type="Proteomes" id="UP001279734"/>
    </source>
</evidence>
<keyword evidence="3" id="KW-1185">Reference proteome</keyword>
<reference evidence="2" key="1">
    <citation type="submission" date="2023-05" db="EMBL/GenBank/DDBJ databases">
        <title>Nepenthes gracilis genome sequencing.</title>
        <authorList>
            <person name="Fukushima K."/>
        </authorList>
    </citation>
    <scope>NUCLEOTIDE SEQUENCE</scope>
    <source>
        <strain evidence="2">SING2019-196</strain>
    </source>
</reference>
<comment type="caution">
    <text evidence="2">The sequence shown here is derived from an EMBL/GenBank/DDBJ whole genome shotgun (WGS) entry which is preliminary data.</text>
</comment>
<accession>A0AAD3SER1</accession>
<dbReference type="InterPro" id="IPR036047">
    <property type="entry name" value="F-box-like_dom_sf"/>
</dbReference>
<proteinExistence type="predicted"/>
<dbReference type="SMART" id="SM00256">
    <property type="entry name" value="FBOX"/>
    <property type="match status" value="1"/>
</dbReference>
<dbReference type="Proteomes" id="UP001279734">
    <property type="component" value="Unassembled WGS sequence"/>
</dbReference>
<dbReference type="Gene3D" id="1.20.1280.50">
    <property type="match status" value="1"/>
</dbReference>
<dbReference type="Pfam" id="PF00646">
    <property type="entry name" value="F-box"/>
    <property type="match status" value="1"/>
</dbReference>
<dbReference type="EMBL" id="BSYO01000009">
    <property type="protein sequence ID" value="GMH09356.1"/>
    <property type="molecule type" value="Genomic_DNA"/>
</dbReference>
<feature type="domain" description="F-box" evidence="1">
    <location>
        <begin position="49"/>
        <end position="89"/>
    </location>
</feature>
<evidence type="ECO:0000259" key="1">
    <source>
        <dbReference type="PROSITE" id="PS50181"/>
    </source>
</evidence>